<dbReference type="SMART" id="SM00091">
    <property type="entry name" value="PAS"/>
    <property type="match status" value="1"/>
</dbReference>
<dbReference type="EMBL" id="SOEG01000014">
    <property type="protein sequence ID" value="TDX51325.1"/>
    <property type="molecule type" value="Genomic_DNA"/>
</dbReference>
<dbReference type="Gene3D" id="3.30.450.20">
    <property type="entry name" value="PAS domain"/>
    <property type="match status" value="1"/>
</dbReference>
<feature type="domain" description="4Fe-4S ferredoxin-type" evidence="6">
    <location>
        <begin position="2"/>
        <end position="30"/>
    </location>
</feature>
<dbReference type="SUPFAM" id="SSF53920">
    <property type="entry name" value="Fe-only hydrogenase"/>
    <property type="match status" value="1"/>
</dbReference>
<dbReference type="InterPro" id="IPR013767">
    <property type="entry name" value="PAS_fold"/>
</dbReference>
<organism evidence="8 9">
    <name type="scientific">Orenia marismortui</name>
    <dbReference type="NCBI Taxonomy" id="46469"/>
    <lineage>
        <taxon>Bacteria</taxon>
        <taxon>Bacillati</taxon>
        <taxon>Bacillota</taxon>
        <taxon>Clostridia</taxon>
        <taxon>Halanaerobiales</taxon>
        <taxon>Halobacteroidaceae</taxon>
        <taxon>Orenia</taxon>
    </lineage>
</organism>
<dbReference type="SUPFAM" id="SSF54862">
    <property type="entry name" value="4Fe-4S ferredoxins"/>
    <property type="match status" value="1"/>
</dbReference>
<dbReference type="PROSITE" id="PS51379">
    <property type="entry name" value="4FE4S_FER_2"/>
    <property type="match status" value="2"/>
</dbReference>
<keyword evidence="4" id="KW-0411">Iron-sulfur</keyword>
<dbReference type="InterPro" id="IPR017896">
    <property type="entry name" value="4Fe4S_Fe-S-bd"/>
</dbReference>
<dbReference type="Proteomes" id="UP000295832">
    <property type="component" value="Unassembled WGS sequence"/>
</dbReference>
<evidence type="ECO:0000259" key="6">
    <source>
        <dbReference type="PROSITE" id="PS51379"/>
    </source>
</evidence>
<dbReference type="PROSITE" id="PS51656">
    <property type="entry name" value="4FE4S"/>
    <property type="match status" value="1"/>
</dbReference>
<dbReference type="InterPro" id="IPR004108">
    <property type="entry name" value="Fe_hydrogenase_lsu_C"/>
</dbReference>
<keyword evidence="2" id="KW-0479">Metal-binding</keyword>
<dbReference type="PROSITE" id="PS00198">
    <property type="entry name" value="4FE4S_FER_1"/>
    <property type="match status" value="1"/>
</dbReference>
<dbReference type="STRING" id="926561.GCA_000379025_01151"/>
<accession>A0A4R8GY47</accession>
<dbReference type="Pfam" id="PF04060">
    <property type="entry name" value="FeS"/>
    <property type="match status" value="1"/>
</dbReference>
<dbReference type="Gene3D" id="3.30.70.20">
    <property type="match status" value="1"/>
</dbReference>
<dbReference type="CDD" id="cd00130">
    <property type="entry name" value="PAS"/>
    <property type="match status" value="1"/>
</dbReference>
<sequence length="565" mass="63090">MSIITLSQSECKDCYRCVRDCSVKAIKINNGQAEVVKEKCINCGHCIKICPQNAKGINNHLEKLKKLLKKEKIVASIAPSFPAAFDFTAGKLIKGLKELGFVAVEETSVGAEIIARKYSQLLEERNETLISACCPSVVSLIEKHYPDLIPHLSPTISPMIAHAKMLKDKYKGSKVVFIGPCIAKISEIDWESSLGSVDLAITFDELDTLFKIEDIDCKSLVEEGFGNGHIEWSRAFPIQNGILKAADIKMGLNTEALSISGLDECITAFESLLKGEITPKFIEAMVCSGGCINGPGITSDQGINSRKESVIRYTQKGIKNEGLIEIDQMNIDTDRYYTNRKVKEVPPTESQIKLILSQIGKFTKDDELDCGGCGYDTCRQKAIAVYHGLAELKMCIPYMKGKMESLADIVVESSPNAIIVVDKDMKIQKFNPKADELFNRNNEITIGHKLYRYIDPKDFLDAWINKKAISKKRVEYQQYSLICEQSIFPLVDYELVIGIIADVTEQENHKEKIAKMKETTLDKASQVINKQMKVAQEIAGLLGESTAETKSILYEVRQLMQEEER</sequence>
<feature type="domain" description="4Fe-4S" evidence="7">
    <location>
        <begin position="350"/>
        <end position="412"/>
    </location>
</feature>
<evidence type="ECO:0000256" key="1">
    <source>
        <dbReference type="ARBA" id="ARBA00022485"/>
    </source>
</evidence>
<evidence type="ECO:0000313" key="9">
    <source>
        <dbReference type="Proteomes" id="UP000295832"/>
    </source>
</evidence>
<dbReference type="InterPro" id="IPR050340">
    <property type="entry name" value="Cytosolic_Fe-S_CAF"/>
</dbReference>
<dbReference type="GO" id="GO:0006355">
    <property type="term" value="P:regulation of DNA-templated transcription"/>
    <property type="evidence" value="ECO:0007669"/>
    <property type="project" value="InterPro"/>
</dbReference>
<keyword evidence="1" id="KW-0004">4Fe-4S</keyword>
<feature type="domain" description="PAS" evidence="5">
    <location>
        <begin position="403"/>
        <end position="458"/>
    </location>
</feature>
<dbReference type="InterPro" id="IPR000014">
    <property type="entry name" value="PAS"/>
</dbReference>
<protein>
    <submittedName>
        <fullName evidence="8">Iron only hydrogenase large subunit-like protein</fullName>
    </submittedName>
</protein>
<evidence type="ECO:0000259" key="5">
    <source>
        <dbReference type="PROSITE" id="PS50112"/>
    </source>
</evidence>
<dbReference type="InterPro" id="IPR007202">
    <property type="entry name" value="4Fe-4S_dom"/>
</dbReference>
<dbReference type="PANTHER" id="PTHR11615">
    <property type="entry name" value="NITRATE, FORMATE, IRON DEHYDROGENASE"/>
    <property type="match status" value="1"/>
</dbReference>
<dbReference type="Gene3D" id="3.40.950.10">
    <property type="entry name" value="Fe-only Hydrogenase (Larger Subunit), Chain L, domain 3"/>
    <property type="match status" value="1"/>
</dbReference>
<dbReference type="GO" id="GO:0051539">
    <property type="term" value="F:4 iron, 4 sulfur cluster binding"/>
    <property type="evidence" value="ECO:0007669"/>
    <property type="project" value="UniProtKB-KW"/>
</dbReference>
<evidence type="ECO:0000259" key="7">
    <source>
        <dbReference type="PROSITE" id="PS51656"/>
    </source>
</evidence>
<dbReference type="Pfam" id="PF02906">
    <property type="entry name" value="Fe_hyd_lg_C"/>
    <property type="match status" value="1"/>
</dbReference>
<evidence type="ECO:0000313" key="8">
    <source>
        <dbReference type="EMBL" id="TDX51325.1"/>
    </source>
</evidence>
<evidence type="ECO:0000256" key="2">
    <source>
        <dbReference type="ARBA" id="ARBA00022723"/>
    </source>
</evidence>
<keyword evidence="9" id="KW-1185">Reference proteome</keyword>
<dbReference type="InterPro" id="IPR009016">
    <property type="entry name" value="Fe_hydrogenase"/>
</dbReference>
<dbReference type="RefSeq" id="WP_134116918.1">
    <property type="nucleotide sequence ID" value="NZ_SOEG01000014.1"/>
</dbReference>
<dbReference type="PROSITE" id="PS50112">
    <property type="entry name" value="PAS"/>
    <property type="match status" value="1"/>
</dbReference>
<dbReference type="AlphaFoldDB" id="A0A4R8GY47"/>
<feature type="domain" description="4Fe-4S ferredoxin-type" evidence="6">
    <location>
        <begin position="31"/>
        <end position="60"/>
    </location>
</feature>
<evidence type="ECO:0000256" key="3">
    <source>
        <dbReference type="ARBA" id="ARBA00023004"/>
    </source>
</evidence>
<name>A0A4R8GY47_9FIRM</name>
<reference evidence="8 9" key="1">
    <citation type="submission" date="2019-03" db="EMBL/GenBank/DDBJ databases">
        <title>Subsurface microbial communities from deep shales in Ohio and West Virginia, USA.</title>
        <authorList>
            <person name="Wrighton K."/>
        </authorList>
    </citation>
    <scope>NUCLEOTIDE SEQUENCE [LARGE SCALE GENOMIC DNA]</scope>
    <source>
        <strain evidence="8 9">MSL 6dP</strain>
    </source>
</reference>
<dbReference type="Pfam" id="PF00989">
    <property type="entry name" value="PAS"/>
    <property type="match status" value="1"/>
</dbReference>
<dbReference type="InterPro" id="IPR017900">
    <property type="entry name" value="4Fe4S_Fe_S_CS"/>
</dbReference>
<dbReference type="InterPro" id="IPR035965">
    <property type="entry name" value="PAS-like_dom_sf"/>
</dbReference>
<evidence type="ECO:0000256" key="4">
    <source>
        <dbReference type="ARBA" id="ARBA00023014"/>
    </source>
</evidence>
<dbReference type="Gene3D" id="1.10.15.40">
    <property type="entry name" value="Electron transport complex subunit B, putative Fe-S cluster"/>
    <property type="match status" value="1"/>
</dbReference>
<proteinExistence type="predicted"/>
<keyword evidence="3" id="KW-0408">Iron</keyword>
<comment type="caution">
    <text evidence="8">The sequence shown here is derived from an EMBL/GenBank/DDBJ whole genome shotgun (WGS) entry which is preliminary data.</text>
</comment>
<dbReference type="GO" id="GO:0046872">
    <property type="term" value="F:metal ion binding"/>
    <property type="evidence" value="ECO:0007669"/>
    <property type="project" value="UniProtKB-KW"/>
</dbReference>
<gene>
    <name evidence="8" type="ORF">C7959_11480</name>
</gene>
<dbReference type="SUPFAM" id="SSF55785">
    <property type="entry name" value="PYP-like sensor domain (PAS domain)"/>
    <property type="match status" value="1"/>
</dbReference>
<dbReference type="Pfam" id="PF13237">
    <property type="entry name" value="Fer4_10"/>
    <property type="match status" value="1"/>
</dbReference>